<dbReference type="KEGG" id="fpl:Ferp_2081"/>
<reference evidence="2" key="1">
    <citation type="submission" date="2010-02" db="EMBL/GenBank/DDBJ databases">
        <title>Complete sequence of Ferroglobus placidus DSM 10642.</title>
        <authorList>
            <consortium name="US DOE Joint Genome Institute"/>
            <person name="Lucas S."/>
            <person name="Copeland A."/>
            <person name="Lapidus A."/>
            <person name="Cheng J.-F."/>
            <person name="Bruce D."/>
            <person name="Goodwin L."/>
            <person name="Pitluck S."/>
            <person name="Saunders E."/>
            <person name="Brettin T."/>
            <person name="Detter J.C."/>
            <person name="Han C."/>
            <person name="Tapia R."/>
            <person name="Larimer F."/>
            <person name="Land M."/>
            <person name="Hauser L."/>
            <person name="Kyrpides N."/>
            <person name="Ivanova N."/>
            <person name="Holmes D."/>
            <person name="Lovley D."/>
            <person name="Kyrpides N."/>
            <person name="Anderson I.J."/>
            <person name="Woyke T."/>
        </authorList>
    </citation>
    <scope>NUCLEOTIDE SEQUENCE [LARGE SCALE GENOMIC DNA]</scope>
    <source>
        <strain evidence="2">DSM 10642 / AEDII12DO</strain>
    </source>
</reference>
<evidence type="ECO:0000313" key="1">
    <source>
        <dbReference type="EMBL" id="ADC66212.1"/>
    </source>
</evidence>
<dbReference type="Pfam" id="PF01955">
    <property type="entry name" value="CbiZ"/>
    <property type="match status" value="1"/>
</dbReference>
<name>D3S0E9_FERPA</name>
<dbReference type="PANTHER" id="PTHR35336">
    <property type="entry name" value="ADENOSYLCOBINAMIDE AMIDOHYDROLASE"/>
    <property type="match status" value="1"/>
</dbReference>
<proteinExistence type="predicted"/>
<protein>
    <recommendedName>
        <fullName evidence="3">Adenosylcobinamide amidohydrolase</fullName>
    </recommendedName>
</protein>
<organism evidence="1 2">
    <name type="scientific">Ferroglobus placidus (strain DSM 10642 / AEDII12DO)</name>
    <dbReference type="NCBI Taxonomy" id="589924"/>
    <lineage>
        <taxon>Archaea</taxon>
        <taxon>Methanobacteriati</taxon>
        <taxon>Methanobacteriota</taxon>
        <taxon>Archaeoglobi</taxon>
        <taxon>Archaeoglobales</taxon>
        <taxon>Archaeoglobaceae</taxon>
        <taxon>Ferroglobus</taxon>
    </lineage>
</organism>
<reference evidence="1 2" key="2">
    <citation type="journal article" date="2011" name="Stand. Genomic Sci.">
        <title>Complete genome sequence of Ferroglobus placidus AEDII12DO.</title>
        <authorList>
            <person name="Anderson I."/>
            <person name="Risso C."/>
            <person name="Holmes D."/>
            <person name="Lucas S."/>
            <person name="Copeland A."/>
            <person name="Lapidus A."/>
            <person name="Cheng J.F."/>
            <person name="Bruce D."/>
            <person name="Goodwin L."/>
            <person name="Pitluck S."/>
            <person name="Saunders E."/>
            <person name="Brettin T."/>
            <person name="Detter J.C."/>
            <person name="Han C."/>
            <person name="Tapia R."/>
            <person name="Larimer F."/>
            <person name="Land M."/>
            <person name="Hauser L."/>
            <person name="Woyke T."/>
            <person name="Lovley D."/>
            <person name="Kyrpides N."/>
            <person name="Ivanova N."/>
        </authorList>
    </citation>
    <scope>NUCLEOTIDE SEQUENCE [LARGE SCALE GENOMIC DNA]</scope>
    <source>
        <strain evidence="2">DSM 10642 / AEDII12DO</strain>
    </source>
</reference>
<gene>
    <name evidence="1" type="ordered locus">Ferp_2081</name>
</gene>
<sequence length="192" mass="21428">MRYVRYWIEEDTLIVEGRFFGVSTGLLGGWKKVRYAFNHKVGEEFYSSDPADYLRSVAKKLGLKSYFGLLTAVPIENLSVERKDNVVVFVTAGVNNPNEKIGTINIIAAIDARMSKSALLNSIITITEAKSKALIESGYSFTGTNTDAVIVLSTQRGKYHRFSGPASEIGKKIWSCVCEGVKRSLKKWKNFE</sequence>
<dbReference type="HOGENOM" id="CLU_077662_1_0_2"/>
<dbReference type="EMBL" id="CP001899">
    <property type="protein sequence ID" value="ADC66212.1"/>
    <property type="molecule type" value="Genomic_DNA"/>
</dbReference>
<dbReference type="AlphaFoldDB" id="D3S0E9"/>
<dbReference type="RefSeq" id="WP_012966551.1">
    <property type="nucleotide sequence ID" value="NC_013849.1"/>
</dbReference>
<dbReference type="OrthoDB" id="39225at2157"/>
<dbReference type="PANTHER" id="PTHR35336:SF5">
    <property type="entry name" value="ADENOSYLCOBINAMIDE AMIDOHYDROLASE"/>
    <property type="match status" value="1"/>
</dbReference>
<dbReference type="Proteomes" id="UP000002613">
    <property type="component" value="Chromosome"/>
</dbReference>
<keyword evidence="2" id="KW-1185">Reference proteome</keyword>
<dbReference type="PaxDb" id="589924-Ferp_2081"/>
<accession>D3S0E9</accession>
<evidence type="ECO:0000313" key="2">
    <source>
        <dbReference type="Proteomes" id="UP000002613"/>
    </source>
</evidence>
<dbReference type="InterPro" id="IPR052209">
    <property type="entry name" value="CbiZ"/>
</dbReference>
<dbReference type="eggNOG" id="arCOG01870">
    <property type="taxonomic scope" value="Archaea"/>
</dbReference>
<dbReference type="GeneID" id="8779616"/>
<dbReference type="InterPro" id="IPR002808">
    <property type="entry name" value="AdoCbi_amidolase"/>
</dbReference>
<dbReference type="STRING" id="589924.Ferp_2081"/>
<evidence type="ECO:0008006" key="3">
    <source>
        <dbReference type="Google" id="ProtNLM"/>
    </source>
</evidence>